<dbReference type="SUPFAM" id="SSF64005">
    <property type="entry name" value="Undecaprenyl diphosphate synthase"/>
    <property type="match status" value="1"/>
</dbReference>
<proteinExistence type="predicted"/>
<dbReference type="Proteomes" id="UP000554965">
    <property type="component" value="Unassembled WGS sequence"/>
</dbReference>
<evidence type="ECO:0000313" key="2">
    <source>
        <dbReference type="Proteomes" id="UP000554965"/>
    </source>
</evidence>
<gene>
    <name evidence="1" type="ORF">MSIMFB_04374</name>
</gene>
<comment type="caution">
    <text evidence="1">The sequence shown here is derived from an EMBL/GenBank/DDBJ whole genome shotgun (WGS) entry which is preliminary data.</text>
</comment>
<dbReference type="Gene3D" id="3.40.1180.10">
    <property type="entry name" value="Decaprenyl diphosphate synthase-like"/>
    <property type="match status" value="1"/>
</dbReference>
<name>A0A7Z7IPG2_9MYCO</name>
<organism evidence="1 2">
    <name type="scientific">Mycobacterium simulans</name>
    <dbReference type="NCBI Taxonomy" id="627089"/>
    <lineage>
        <taxon>Bacteria</taxon>
        <taxon>Bacillati</taxon>
        <taxon>Actinomycetota</taxon>
        <taxon>Actinomycetes</taxon>
        <taxon>Mycobacteriales</taxon>
        <taxon>Mycobacteriaceae</taxon>
        <taxon>Mycobacterium</taxon>
    </lineage>
</organism>
<dbReference type="GO" id="GO:0016787">
    <property type="term" value="F:hydrolase activity"/>
    <property type="evidence" value="ECO:0007669"/>
    <property type="project" value="UniProtKB-KW"/>
</dbReference>
<keyword evidence="1" id="KW-0378">Hydrolase</keyword>
<sequence>MGHIKTSASSSNSRRLVEISCRANIPAYLKDSPEDIDPGRRISTATMDFTPGTRVCTELSGHPLRSEEKASHALSDWLTLSREEVARIAGKHIATTVLYFNGTRRWFRSQMKDWQLYEKITQEAHRAVSQLCYEHGMTTLIQPLLGYDLLTRGPEYMHMAMEAVGCLVTDDYRSWLVENEIQLCLYGDWRAAMTESGYAQTVEKLSQLTEETHGAAKRRLLLGLFADEGLGRIASLAQAVPDGQHLVRAYYGVEIEPVNLMIGSGQPAVWDIPLLDINKASLYFMQAPTFCLTEERLRKILYDHLYERENDDASQGDLKLEDWTNYAILGLGKRTPRGWIAT</sequence>
<dbReference type="GO" id="GO:0016765">
    <property type="term" value="F:transferase activity, transferring alkyl or aryl (other than methyl) groups"/>
    <property type="evidence" value="ECO:0007669"/>
    <property type="project" value="InterPro"/>
</dbReference>
<protein>
    <submittedName>
        <fullName evidence="1">Diterpene synthase</fullName>
        <ecNumber evidence="1">3.1.7.9</ecNumber>
    </submittedName>
</protein>
<keyword evidence="2" id="KW-1185">Reference proteome</keyword>
<dbReference type="InterPro" id="IPR036424">
    <property type="entry name" value="UPP_synth-like_sf"/>
</dbReference>
<evidence type="ECO:0000313" key="1">
    <source>
        <dbReference type="EMBL" id="SOJ56897.1"/>
    </source>
</evidence>
<accession>A0A7Z7IPG2</accession>
<dbReference type="EMBL" id="OCTY01000002">
    <property type="protein sequence ID" value="SOJ56897.1"/>
    <property type="molecule type" value="Genomic_DNA"/>
</dbReference>
<reference evidence="1 2" key="1">
    <citation type="submission" date="2017-10" db="EMBL/GenBank/DDBJ databases">
        <authorList>
            <consortium name="Urmite Genomes"/>
        </authorList>
    </citation>
    <scope>NUCLEOTIDE SEQUENCE [LARGE SCALE GENOMIC DNA]</scope>
    <source>
        <strain evidence="1 2">FB-527</strain>
    </source>
</reference>
<dbReference type="EC" id="3.1.7.9" evidence="1"/>
<dbReference type="AlphaFoldDB" id="A0A7Z7IPG2"/>